<proteinExistence type="predicted"/>
<evidence type="ECO:0000313" key="3">
    <source>
        <dbReference type="Proteomes" id="UP000217507"/>
    </source>
</evidence>
<dbReference type="AlphaFoldDB" id="A0A1Z4KFQ7"/>
<reference evidence="2 3" key="1">
    <citation type="submission" date="2017-06" db="EMBL/GenBank/DDBJ databases">
        <title>Genome sequencing of cyanobaciteial culture collection at National Institute for Environmental Studies (NIES).</title>
        <authorList>
            <person name="Hirose Y."/>
            <person name="Shimura Y."/>
            <person name="Fujisawa T."/>
            <person name="Nakamura Y."/>
            <person name="Kawachi M."/>
        </authorList>
    </citation>
    <scope>NUCLEOTIDE SEQUENCE [LARGE SCALE GENOMIC DNA]</scope>
    <source>
        <strain evidence="2 3">NIES-23</strain>
    </source>
</reference>
<evidence type="ECO:0000313" key="2">
    <source>
        <dbReference type="EMBL" id="BAY67782.1"/>
    </source>
</evidence>
<accession>A0A1Z4KFQ7</accession>
<feature type="transmembrane region" description="Helical" evidence="1">
    <location>
        <begin position="20"/>
        <end position="40"/>
    </location>
</feature>
<keyword evidence="1" id="KW-0472">Membrane</keyword>
<sequence length="57" mass="6353">MQQPPNALLLLSLNNNSDPVIFKALINLGVVACQALNVALKHRFYPRTLREASYICV</sequence>
<name>A0A1Z4KFQ7_ANAVA</name>
<keyword evidence="1" id="KW-0812">Transmembrane</keyword>
<organism evidence="2 3">
    <name type="scientific">Trichormus variabilis NIES-23</name>
    <dbReference type="NCBI Taxonomy" id="1973479"/>
    <lineage>
        <taxon>Bacteria</taxon>
        <taxon>Bacillati</taxon>
        <taxon>Cyanobacteriota</taxon>
        <taxon>Cyanophyceae</taxon>
        <taxon>Nostocales</taxon>
        <taxon>Nostocaceae</taxon>
        <taxon>Trichormus</taxon>
    </lineage>
</organism>
<dbReference type="EMBL" id="AP018216">
    <property type="protein sequence ID" value="BAY67782.1"/>
    <property type="molecule type" value="Genomic_DNA"/>
</dbReference>
<keyword evidence="1" id="KW-1133">Transmembrane helix</keyword>
<dbReference type="Proteomes" id="UP000217507">
    <property type="component" value="Chromosome"/>
</dbReference>
<evidence type="ECO:0000256" key="1">
    <source>
        <dbReference type="SAM" id="Phobius"/>
    </source>
</evidence>
<gene>
    <name evidence="2" type="ORF">NIES23_05640</name>
</gene>
<protein>
    <submittedName>
        <fullName evidence="2">Uncharacterized protein</fullName>
    </submittedName>
</protein>